<feature type="domain" description="Carrier" evidence="3">
    <location>
        <begin position="52"/>
        <end position="137"/>
    </location>
</feature>
<protein>
    <submittedName>
        <fullName evidence="4">Acyl carrier protein</fullName>
    </submittedName>
</protein>
<sequence>MPSQKQIKDDITEIYTNLNTTIDRYNFINNIEQHIIDMKNQYINSISYETKNTTLNKIIKIISEQSGCMYTILHVAAVVPDEDILIRKIISELELDSLDEIEIVMAIEEEFNIEIPDYEIENFKTIRDLINFINSGSF</sequence>
<evidence type="ECO:0000256" key="2">
    <source>
        <dbReference type="ARBA" id="ARBA00022553"/>
    </source>
</evidence>
<dbReference type="Proteomes" id="UP000240931">
    <property type="component" value="Segment"/>
</dbReference>
<dbReference type="Pfam" id="PF00550">
    <property type="entry name" value="PP-binding"/>
    <property type="match status" value="1"/>
</dbReference>
<evidence type="ECO:0000256" key="1">
    <source>
        <dbReference type="ARBA" id="ARBA00022450"/>
    </source>
</evidence>
<accession>A0A2C9CX86</accession>
<gene>
    <name evidence="4" type="primary">g153</name>
</gene>
<dbReference type="EMBL" id="LR596615">
    <property type="protein sequence ID" value="VUE36199.1"/>
    <property type="molecule type" value="Genomic_DNA"/>
</dbReference>
<dbReference type="PROSITE" id="PS50075">
    <property type="entry name" value="CARRIER"/>
    <property type="match status" value="1"/>
</dbReference>
<evidence type="ECO:0000313" key="5">
    <source>
        <dbReference type="EMBL" id="VUE36199.1"/>
    </source>
</evidence>
<reference evidence="6" key="2">
    <citation type="submission" date="2017-10" db="EMBL/GenBank/DDBJ databases">
        <authorList>
            <person name="Skurnik M."/>
        </authorList>
    </citation>
    <scope>NUCLEOTIDE SEQUENCE [LARGE SCALE GENOMIC DNA]</scope>
</reference>
<dbReference type="GO" id="GO:0016020">
    <property type="term" value="C:membrane"/>
    <property type="evidence" value="ECO:0007669"/>
    <property type="project" value="GOC"/>
</dbReference>
<dbReference type="GO" id="GO:0000036">
    <property type="term" value="F:acyl carrier activity"/>
    <property type="evidence" value="ECO:0007669"/>
    <property type="project" value="TreeGrafter"/>
</dbReference>
<dbReference type="PANTHER" id="PTHR20863:SF76">
    <property type="entry name" value="CARRIER DOMAIN-CONTAINING PROTEIN"/>
    <property type="match status" value="1"/>
</dbReference>
<evidence type="ECO:0000259" key="3">
    <source>
        <dbReference type="PROSITE" id="PS50075"/>
    </source>
</evidence>
<proteinExistence type="inferred from homology"/>
<dbReference type="GO" id="GO:0009245">
    <property type="term" value="P:lipid A biosynthetic process"/>
    <property type="evidence" value="ECO:0007669"/>
    <property type="project" value="TreeGrafter"/>
</dbReference>
<dbReference type="KEGG" id="vg:40100571"/>
<dbReference type="InterPro" id="IPR003231">
    <property type="entry name" value="ACP"/>
</dbReference>
<evidence type="ECO:0000313" key="7">
    <source>
        <dbReference type="Proteomes" id="UP000317227"/>
    </source>
</evidence>
<reference evidence="4" key="1">
    <citation type="submission" date="2017-10" db="EMBL/GenBank/DDBJ databases">
        <authorList>
            <person name="Banno H."/>
            <person name="Chua N.-H."/>
        </authorList>
    </citation>
    <scope>NUCLEOTIDE SEQUENCE [LARGE SCALE GENOMIC DNA]</scope>
</reference>
<dbReference type="EMBL" id="LT960551">
    <property type="protein sequence ID" value="SOK58430.1"/>
    <property type="molecule type" value="Genomic_DNA"/>
</dbReference>
<dbReference type="HAMAP" id="MF_01217">
    <property type="entry name" value="Acyl_carrier"/>
    <property type="match status" value="1"/>
</dbReference>
<dbReference type="SUPFAM" id="SSF47336">
    <property type="entry name" value="ACP-like"/>
    <property type="match status" value="1"/>
</dbReference>
<name>A0A2C9CX86_9CAUD</name>
<keyword evidence="6" id="KW-1185">Reference proteome</keyword>
<keyword evidence="2" id="KW-0597">Phosphoprotein</keyword>
<dbReference type="InterPro" id="IPR036736">
    <property type="entry name" value="ACP-like_sf"/>
</dbReference>
<dbReference type="RefSeq" id="YP_009623763.1">
    <property type="nucleotide sequence ID" value="NC_042116.1"/>
</dbReference>
<evidence type="ECO:0000313" key="6">
    <source>
        <dbReference type="Proteomes" id="UP000240931"/>
    </source>
</evidence>
<dbReference type="GO" id="GO:0000035">
    <property type="term" value="F:acyl binding"/>
    <property type="evidence" value="ECO:0007669"/>
    <property type="project" value="TreeGrafter"/>
</dbReference>
<keyword evidence="1" id="KW-0596">Phosphopantetheine</keyword>
<dbReference type="Proteomes" id="UP000317227">
    <property type="component" value="Segment"/>
</dbReference>
<dbReference type="InterPro" id="IPR009081">
    <property type="entry name" value="PP-bd_ACP"/>
</dbReference>
<reference evidence="5 7" key="3">
    <citation type="submission" date="2019-06" db="EMBL/GenBank/DDBJ databases">
        <authorList>
            <person name="Bower L."/>
            <person name="Leinonen R."/>
        </authorList>
    </citation>
    <scope>NUCLEOTIDE SEQUENCE [LARGE SCALE GENOMIC DNA]</scope>
</reference>
<organism evidence="4 6">
    <name type="scientific">Yersinia phage fHe-Yen9-04</name>
    <dbReference type="NCBI Taxonomy" id="2052742"/>
    <lineage>
        <taxon>Viruses</taxon>
        <taxon>Duplodnaviria</taxon>
        <taxon>Heunggongvirae</taxon>
        <taxon>Uroviricota</taxon>
        <taxon>Caudoviricetes</taxon>
        <taxon>Eneladusvirus</taxon>
        <taxon>Eneladusvirus Yen904</taxon>
    </lineage>
</organism>
<dbReference type="GeneID" id="40100571"/>
<dbReference type="PANTHER" id="PTHR20863">
    <property type="entry name" value="ACYL CARRIER PROTEIN"/>
    <property type="match status" value="1"/>
</dbReference>
<evidence type="ECO:0000313" key="4">
    <source>
        <dbReference type="EMBL" id="SOK58430.1"/>
    </source>
</evidence>
<dbReference type="Gene3D" id="1.10.1200.10">
    <property type="entry name" value="ACP-like"/>
    <property type="match status" value="1"/>
</dbReference>